<keyword evidence="2" id="KW-1133">Transmembrane helix</keyword>
<dbReference type="STRING" id="574650.SAMN04487966_101314"/>
<evidence type="ECO:0000256" key="1">
    <source>
        <dbReference type="SAM" id="MobiDB-lite"/>
    </source>
</evidence>
<keyword evidence="2" id="KW-0812">Transmembrane</keyword>
<evidence type="ECO:0000313" key="5">
    <source>
        <dbReference type="Proteomes" id="UP000198881"/>
    </source>
</evidence>
<dbReference type="AlphaFoldDB" id="A0A1I7MEH4"/>
<dbReference type="NCBIfam" id="NF033664">
    <property type="entry name" value="PACE_transport"/>
    <property type="match status" value="1"/>
</dbReference>
<feature type="transmembrane region" description="Helical" evidence="2">
    <location>
        <begin position="141"/>
        <end position="162"/>
    </location>
</feature>
<dbReference type="InterPro" id="IPR007896">
    <property type="entry name" value="BTP_bacteria"/>
</dbReference>
<evidence type="ECO:0000256" key="2">
    <source>
        <dbReference type="SAM" id="Phobius"/>
    </source>
</evidence>
<feature type="domain" description="Chlorhexidine efflux transporter" evidence="3">
    <location>
        <begin position="132"/>
        <end position="194"/>
    </location>
</feature>
<keyword evidence="2" id="KW-0472">Membrane</keyword>
<feature type="transmembrane region" description="Helical" evidence="2">
    <location>
        <begin position="70"/>
        <end position="92"/>
    </location>
</feature>
<accession>A0A1I7MEH4</accession>
<feature type="compositionally biased region" description="Polar residues" evidence="1">
    <location>
        <begin position="1"/>
        <end position="10"/>
    </location>
</feature>
<feature type="transmembrane region" description="Helical" evidence="2">
    <location>
        <begin position="98"/>
        <end position="120"/>
    </location>
</feature>
<dbReference type="RefSeq" id="WP_091693254.1">
    <property type="nucleotide sequence ID" value="NZ_CBDRLN010000003.1"/>
</dbReference>
<keyword evidence="5" id="KW-1185">Reference proteome</keyword>
<protein>
    <submittedName>
        <fullName evidence="4">Uncharacterized membrane protein</fullName>
    </submittedName>
</protein>
<evidence type="ECO:0000259" key="3">
    <source>
        <dbReference type="Pfam" id="PF05232"/>
    </source>
</evidence>
<reference evidence="4 5" key="1">
    <citation type="submission" date="2016-10" db="EMBL/GenBank/DDBJ databases">
        <authorList>
            <person name="de Groot N.N."/>
        </authorList>
    </citation>
    <scope>NUCLEOTIDE SEQUENCE [LARGE SCALE GENOMIC DNA]</scope>
    <source>
        <strain evidence="4 5">CGMCC 1.7054</strain>
    </source>
</reference>
<dbReference type="InterPro" id="IPR058208">
    <property type="entry name" value="PACE"/>
</dbReference>
<dbReference type="Pfam" id="PF05232">
    <property type="entry name" value="BTP"/>
    <property type="match status" value="2"/>
</dbReference>
<dbReference type="EMBL" id="FPCG01000001">
    <property type="protein sequence ID" value="SFV20334.1"/>
    <property type="molecule type" value="Genomic_DNA"/>
</dbReference>
<feature type="domain" description="Chlorhexidine efflux transporter" evidence="3">
    <location>
        <begin position="66"/>
        <end position="125"/>
    </location>
</feature>
<feature type="transmembrane region" description="Helical" evidence="2">
    <location>
        <begin position="168"/>
        <end position="188"/>
    </location>
</feature>
<feature type="compositionally biased region" description="Low complexity" evidence="1">
    <location>
        <begin position="12"/>
        <end position="23"/>
    </location>
</feature>
<evidence type="ECO:0000313" key="4">
    <source>
        <dbReference type="EMBL" id="SFV20334.1"/>
    </source>
</evidence>
<gene>
    <name evidence="4" type="ORF">SAMN04487966_101314</name>
</gene>
<name>A0A1I7MEH4_9MICC</name>
<organism evidence="4 5">
    <name type="scientific">Micrococcus terreus</name>
    <dbReference type="NCBI Taxonomy" id="574650"/>
    <lineage>
        <taxon>Bacteria</taxon>
        <taxon>Bacillati</taxon>
        <taxon>Actinomycetota</taxon>
        <taxon>Actinomycetes</taxon>
        <taxon>Micrococcales</taxon>
        <taxon>Micrococcaceae</taxon>
        <taxon>Micrococcus</taxon>
    </lineage>
</organism>
<feature type="region of interest" description="Disordered" evidence="1">
    <location>
        <begin position="1"/>
        <end position="33"/>
    </location>
</feature>
<sequence>MPQHASNPAAQPTDPTVTSVTPTAGAADLPSQPAVVGKDGVSPTAVPLGPGGKPALVGRRVFRTPTQRRVVYAVIFEALAIVFTTLILAALGNSAGPSFLVGVVSSAVALIWNMVFNTLFEKWEAWSGHIGRPLWVRILHMTLFESGLVLFLVPAVALILQISLWEAFVYELALIIFFLIYTGIYAWCFDRVFGMPDSAQPQA</sequence>
<proteinExistence type="predicted"/>
<dbReference type="Proteomes" id="UP000198881">
    <property type="component" value="Unassembled WGS sequence"/>
</dbReference>